<name>A0AC61RM74_9FIRM</name>
<accession>A0AC61RM74</accession>
<comment type="caution">
    <text evidence="1">The sequence shown here is derived from an EMBL/GenBank/DDBJ whole genome shotgun (WGS) entry which is preliminary data.</text>
</comment>
<proteinExistence type="predicted"/>
<protein>
    <submittedName>
        <fullName evidence="1">Uncharacterized protein</fullName>
    </submittedName>
</protein>
<sequence>MRYLSEKITCYIIKTGAISDEWYEVYQYGFQIGLEMLSCMVVCCGISIYLHMIPEFIVFIVIFILLRSYAGGIHLNTFFRCFLCSVTVQIMVLLFNKKYIFSFPVAWVIILSGAILILKEAPVESINRELEDNEKRHCKKVTRNILIIIILFSAVCTLVRMRDIVSLISLTVLQVLFSQYMGIIKYKFERKSGDRE</sequence>
<dbReference type="Proteomes" id="UP000304953">
    <property type="component" value="Unassembled WGS sequence"/>
</dbReference>
<gene>
    <name evidence="1" type="ORF">E5329_27840</name>
</gene>
<dbReference type="EMBL" id="SRYA01000141">
    <property type="protein sequence ID" value="TGY86902.1"/>
    <property type="molecule type" value="Genomic_DNA"/>
</dbReference>
<keyword evidence="2" id="KW-1185">Reference proteome</keyword>
<evidence type="ECO:0000313" key="1">
    <source>
        <dbReference type="EMBL" id="TGY86902.1"/>
    </source>
</evidence>
<reference evidence="1" key="1">
    <citation type="submission" date="2019-04" db="EMBL/GenBank/DDBJ databases">
        <title>Microbes associate with the intestines of laboratory mice.</title>
        <authorList>
            <person name="Navarre W."/>
            <person name="Wong E."/>
            <person name="Huang K."/>
            <person name="Tropini C."/>
            <person name="Ng K."/>
            <person name="Yu B."/>
        </authorList>
    </citation>
    <scope>NUCLEOTIDE SEQUENCE</scope>
    <source>
        <strain evidence="1">NM01_1-7b</strain>
    </source>
</reference>
<evidence type="ECO:0000313" key="2">
    <source>
        <dbReference type="Proteomes" id="UP000304953"/>
    </source>
</evidence>
<organism evidence="1 2">
    <name type="scientific">Petralouisia muris</name>
    <dbReference type="NCBI Taxonomy" id="3032872"/>
    <lineage>
        <taxon>Bacteria</taxon>
        <taxon>Bacillati</taxon>
        <taxon>Bacillota</taxon>
        <taxon>Clostridia</taxon>
        <taxon>Lachnospirales</taxon>
        <taxon>Lachnospiraceae</taxon>
        <taxon>Petralouisia</taxon>
    </lineage>
</organism>